<evidence type="ECO:0000313" key="3">
    <source>
        <dbReference type="Proteomes" id="UP001490330"/>
    </source>
</evidence>
<comment type="caution">
    <text evidence="2">The sequence shown here is derived from an EMBL/GenBank/DDBJ whole genome shotgun (WGS) entry which is preliminary data.</text>
</comment>
<dbReference type="PROSITE" id="PS51257">
    <property type="entry name" value="PROKAR_LIPOPROTEIN"/>
    <property type="match status" value="1"/>
</dbReference>
<protein>
    <recommendedName>
        <fullName evidence="4">Lipoprotein</fullName>
    </recommendedName>
</protein>
<feature type="chain" id="PRO_5045924568" description="Lipoprotein" evidence="1">
    <location>
        <begin position="26"/>
        <end position="217"/>
    </location>
</feature>
<gene>
    <name evidence="2" type="ORF">ABT322_34875</name>
</gene>
<reference evidence="2 3" key="1">
    <citation type="submission" date="2024-06" db="EMBL/GenBank/DDBJ databases">
        <title>The Natural Products Discovery Center: Release of the First 8490 Sequenced Strains for Exploring Actinobacteria Biosynthetic Diversity.</title>
        <authorList>
            <person name="Kalkreuter E."/>
            <person name="Kautsar S.A."/>
            <person name="Yang D."/>
            <person name="Bader C.D."/>
            <person name="Teijaro C.N."/>
            <person name="Fluegel L."/>
            <person name="Davis C.M."/>
            <person name="Simpson J.R."/>
            <person name="Lauterbach L."/>
            <person name="Steele A.D."/>
            <person name="Gui C."/>
            <person name="Meng S."/>
            <person name="Li G."/>
            <person name="Viehrig K."/>
            <person name="Ye F."/>
            <person name="Su P."/>
            <person name="Kiefer A.F."/>
            <person name="Nichols A."/>
            <person name="Cepeda A.J."/>
            <person name="Yan W."/>
            <person name="Fan B."/>
            <person name="Jiang Y."/>
            <person name="Adhikari A."/>
            <person name="Zheng C.-J."/>
            <person name="Schuster L."/>
            <person name="Cowan T.M."/>
            <person name="Smanski M.J."/>
            <person name="Chevrette M.G."/>
            <person name="De Carvalho L.P.S."/>
            <person name="Shen B."/>
        </authorList>
    </citation>
    <scope>NUCLEOTIDE SEQUENCE [LARGE SCALE GENOMIC DNA]</scope>
    <source>
        <strain evidence="2 3">NPDC000632</strain>
    </source>
</reference>
<evidence type="ECO:0008006" key="4">
    <source>
        <dbReference type="Google" id="ProtNLM"/>
    </source>
</evidence>
<proteinExistence type="predicted"/>
<accession>A0ABV1VQT7</accession>
<dbReference type="EMBL" id="JBEPCV010000052">
    <property type="protein sequence ID" value="MER6908826.1"/>
    <property type="molecule type" value="Genomic_DNA"/>
</dbReference>
<feature type="signal peptide" evidence="1">
    <location>
        <begin position="1"/>
        <end position="25"/>
    </location>
</feature>
<evidence type="ECO:0000256" key="1">
    <source>
        <dbReference type="SAM" id="SignalP"/>
    </source>
</evidence>
<sequence length="217" mass="22765">MTTQNYRWCAAIAAALLLAGCGGGAEGDSGSGKAVALTKEQVRETLPDGEAMTGWKESARSTAVEMDELHRSQACPIKGNAGCENSRYFGASTFQHADDAATVTFLIVAYDSEQAAREAYDVLWDGYYSRRAGQRAKTFSLGPVGDERDARFGSSGFLGEPGAVTQTRVGTTLLWTEAASADKGGIDEDGVRDLATVLAKRARQAQNGDAPSAALAG</sequence>
<name>A0ABV1VQT7_9ACTN</name>
<evidence type="ECO:0000313" key="2">
    <source>
        <dbReference type="EMBL" id="MER6908826.1"/>
    </source>
</evidence>
<organism evidence="2 3">
    <name type="scientific">Streptomyces flaveolus</name>
    <dbReference type="NCBI Taxonomy" id="67297"/>
    <lineage>
        <taxon>Bacteria</taxon>
        <taxon>Bacillati</taxon>
        <taxon>Actinomycetota</taxon>
        <taxon>Actinomycetes</taxon>
        <taxon>Kitasatosporales</taxon>
        <taxon>Streptomycetaceae</taxon>
        <taxon>Streptomyces</taxon>
    </lineage>
</organism>
<keyword evidence="1" id="KW-0732">Signal</keyword>
<dbReference type="RefSeq" id="WP_350714782.1">
    <property type="nucleotide sequence ID" value="NZ_JBEPCO010000002.1"/>
</dbReference>
<keyword evidence="3" id="KW-1185">Reference proteome</keyword>
<dbReference type="Proteomes" id="UP001490330">
    <property type="component" value="Unassembled WGS sequence"/>
</dbReference>